<proteinExistence type="predicted"/>
<feature type="region of interest" description="Disordered" evidence="1">
    <location>
        <begin position="61"/>
        <end position="83"/>
    </location>
</feature>
<sequence>MLAYDQQEYDAGYQAHKAYEPVPGDERSPSYRWGWVSRRKDASGQPDEFDEIRKAAARLQRRMKRGKQVRKKKPAPLPKPAIRVDGGRRVNLKAKRAGIGMAVGKAPEPKRTGEQLAADRHRSAFRVRKLKKTDGGAEGSVVTKVNARLGSTRHIVIQTLRSKPGTFERRYGKKQLPQFHAGSYLARLYERAGIAIASSADFLRGTSSGYKTGLPDGRVAAIDALHGFHEDMGREQAQRLIDYCVVGLTSFEIAKKHGEAERDMAKILDRDLKDCAICFKMLGKHG</sequence>
<accession>A0A8J6PYH6</accession>
<evidence type="ECO:0000313" key="2">
    <source>
        <dbReference type="EMBL" id="MBD0416522.1"/>
    </source>
</evidence>
<dbReference type="EMBL" id="JACVVX010000006">
    <property type="protein sequence ID" value="MBD0416522.1"/>
    <property type="molecule type" value="Genomic_DNA"/>
</dbReference>
<dbReference type="RefSeq" id="WP_188165967.1">
    <property type="nucleotide sequence ID" value="NZ_JACVVX010000006.1"/>
</dbReference>
<feature type="compositionally biased region" description="Basic residues" evidence="1">
    <location>
        <begin position="61"/>
        <end position="74"/>
    </location>
</feature>
<protein>
    <submittedName>
        <fullName evidence="2">Uncharacterized protein</fullName>
    </submittedName>
</protein>
<organism evidence="2 3">
    <name type="scientific">Oryzicola mucosus</name>
    <dbReference type="NCBI Taxonomy" id="2767425"/>
    <lineage>
        <taxon>Bacteria</taxon>
        <taxon>Pseudomonadati</taxon>
        <taxon>Pseudomonadota</taxon>
        <taxon>Alphaproteobacteria</taxon>
        <taxon>Hyphomicrobiales</taxon>
        <taxon>Phyllobacteriaceae</taxon>
        <taxon>Oryzicola</taxon>
    </lineage>
</organism>
<evidence type="ECO:0000256" key="1">
    <source>
        <dbReference type="SAM" id="MobiDB-lite"/>
    </source>
</evidence>
<gene>
    <name evidence="2" type="ORF">ICI42_17850</name>
</gene>
<evidence type="ECO:0000313" key="3">
    <source>
        <dbReference type="Proteomes" id="UP000643405"/>
    </source>
</evidence>
<comment type="caution">
    <text evidence="2">The sequence shown here is derived from an EMBL/GenBank/DDBJ whole genome shotgun (WGS) entry which is preliminary data.</text>
</comment>
<name>A0A8J6PYH6_9HYPH</name>
<dbReference type="AlphaFoldDB" id="A0A8J6PYH6"/>
<reference evidence="2" key="1">
    <citation type="submission" date="2020-09" db="EMBL/GenBank/DDBJ databases">
        <title>Genome seq and assembly of Tianweitania sp.</title>
        <authorList>
            <person name="Chhetri G."/>
        </authorList>
    </citation>
    <scope>NUCLEOTIDE SEQUENCE</scope>
    <source>
        <strain evidence="2">Rool2</strain>
    </source>
</reference>
<keyword evidence="3" id="KW-1185">Reference proteome</keyword>
<dbReference type="Proteomes" id="UP000643405">
    <property type="component" value="Unassembled WGS sequence"/>
</dbReference>